<protein>
    <submittedName>
        <fullName evidence="3">Acyl-CoA carboxylase subunit beta</fullName>
    </submittedName>
</protein>
<feature type="domain" description="CoA carboxyltransferase C-terminal" evidence="2">
    <location>
        <begin position="283"/>
        <end position="529"/>
    </location>
</feature>
<dbReference type="Gene3D" id="3.90.226.10">
    <property type="entry name" value="2-enoyl-CoA Hydratase, Chain A, domain 1"/>
    <property type="match status" value="2"/>
</dbReference>
<dbReference type="InterPro" id="IPR029045">
    <property type="entry name" value="ClpP/crotonase-like_dom_sf"/>
</dbReference>
<dbReference type="Proteomes" id="UP000252132">
    <property type="component" value="Unassembled WGS sequence"/>
</dbReference>
<evidence type="ECO:0000313" key="3">
    <source>
        <dbReference type="EMBL" id="RCL77544.1"/>
    </source>
</evidence>
<dbReference type="EMBL" id="QOQF01000007">
    <property type="protein sequence ID" value="RCL77544.1"/>
    <property type="molecule type" value="Genomic_DNA"/>
</dbReference>
<comment type="caution">
    <text evidence="3">The sequence shown here is derived from an EMBL/GenBank/DDBJ whole genome shotgun (WGS) entry which is preliminary data.</text>
</comment>
<dbReference type="FunFam" id="3.90.226.10:FF:000021">
    <property type="entry name" value="Acetyl-CoA carboxylase carboxyltransferase subunit"/>
    <property type="match status" value="1"/>
</dbReference>
<evidence type="ECO:0000313" key="4">
    <source>
        <dbReference type="Proteomes" id="UP000252132"/>
    </source>
</evidence>
<dbReference type="InterPro" id="IPR011763">
    <property type="entry name" value="COA_CT_C"/>
</dbReference>
<dbReference type="PANTHER" id="PTHR22855">
    <property type="entry name" value="ACETYL, PROPIONYL, PYRUVATE, AND GLUTACONYL CARBOXYLASE-RELATED"/>
    <property type="match status" value="1"/>
</dbReference>
<dbReference type="SUPFAM" id="SSF52096">
    <property type="entry name" value="ClpP/crotonase"/>
    <property type="match status" value="2"/>
</dbReference>
<reference evidence="3 4" key="1">
    <citation type="journal article" date="2018" name="Microbiome">
        <title>Fine metagenomic profile of the Mediterranean stratified and mixed water columns revealed by assembly and recruitment.</title>
        <authorList>
            <person name="Haro-Moreno J.M."/>
            <person name="Lopez-Perez M."/>
            <person name="De La Torre J.R."/>
            <person name="Picazo A."/>
            <person name="Camacho A."/>
            <person name="Rodriguez-Valera F."/>
        </authorList>
    </citation>
    <scope>NUCLEOTIDE SEQUENCE [LARGE SCALE GENOMIC DNA]</scope>
    <source>
        <strain evidence="3">MED-G55</strain>
    </source>
</reference>
<dbReference type="InterPro" id="IPR045190">
    <property type="entry name" value="MCCB/AccD1-like"/>
</dbReference>
<dbReference type="PROSITE" id="PS50989">
    <property type="entry name" value="COA_CT_CTER"/>
    <property type="match status" value="1"/>
</dbReference>
<gene>
    <name evidence="3" type="ORF">DBW69_02960</name>
</gene>
<dbReference type="PANTHER" id="PTHR22855:SF46">
    <property type="entry name" value="METHYLCROTONOYL-COA CARBOXYLASE"/>
    <property type="match status" value="1"/>
</dbReference>
<evidence type="ECO:0000259" key="2">
    <source>
        <dbReference type="PROSITE" id="PS50989"/>
    </source>
</evidence>
<accession>A0A368E0Z9</accession>
<dbReference type="Pfam" id="PF01039">
    <property type="entry name" value="Carboxyl_trans"/>
    <property type="match status" value="1"/>
</dbReference>
<sequence>MPAFVSRLDVNSDAYQKNRSEQLENIELLHQLQARAKAASEKRRPRFEERGQLTPRDRLARLLDVGMPFVELFNLASYCVDDPNRETSLPGASILAGIGYISGVRSMICVDDSGINAGAATERGFDKLTACIQIAISNKLPFIHLVESAGANLMAYKIEGWAYAGRVFYSLAKASAAGVPTFTILHGPSTAGGAYMPGMSDYNVGVKNNGMAALGGAALVQAATGEIADERELGGTEMHASVSGLMEHLAEDDADGIHKMRELVGRLGWNSHCPPTPQREFLDPLYDKEEILGLVPTDYKVPYDSRELIARLVDGSDFIEFSNRFGTNLVCVHASIFGHDVALVANNGPMGPDEAAKGAHFFQTVDQANIPLIFLNNITGYMVGTEYEQAGMIKHGAKMIQAVSNIRVPKLTFYVGASYGAGNYGMSGFGYEPDFLFTWPSASSGVMGGEQAAATMEAVAFAGAKRRNTEPDIDALAKQSSAIISHFDSQCDAFYSSGRMLDQGMIDPRDTRNICGFLLQTLWEREHRETQPNAFGISRM</sequence>
<dbReference type="AlphaFoldDB" id="A0A368E0Z9"/>
<name>A0A368E0Z9_9PROT</name>
<dbReference type="InterPro" id="IPR011762">
    <property type="entry name" value="COA_CT_N"/>
</dbReference>
<evidence type="ECO:0000259" key="1">
    <source>
        <dbReference type="PROSITE" id="PS50980"/>
    </source>
</evidence>
<proteinExistence type="predicted"/>
<feature type="domain" description="CoA carboxyltransferase N-terminal" evidence="1">
    <location>
        <begin position="19"/>
        <end position="279"/>
    </location>
</feature>
<dbReference type="GO" id="GO:0016874">
    <property type="term" value="F:ligase activity"/>
    <property type="evidence" value="ECO:0007669"/>
    <property type="project" value="InterPro"/>
</dbReference>
<dbReference type="PROSITE" id="PS50980">
    <property type="entry name" value="COA_CT_NTER"/>
    <property type="match status" value="1"/>
</dbReference>
<organism evidence="3 4">
    <name type="scientific">PS1 clade bacterium</name>
    <dbReference type="NCBI Taxonomy" id="2175152"/>
    <lineage>
        <taxon>Bacteria</taxon>
        <taxon>Pseudomonadati</taxon>
        <taxon>Pseudomonadota</taxon>
        <taxon>Alphaproteobacteria</taxon>
        <taxon>PS1 clade</taxon>
    </lineage>
</organism>
<dbReference type="InterPro" id="IPR034733">
    <property type="entry name" value="AcCoA_carboxyl_beta"/>
</dbReference>